<dbReference type="InterPro" id="IPR006084">
    <property type="entry name" value="XPG/Rad2"/>
</dbReference>
<evidence type="ECO:0000256" key="6">
    <source>
        <dbReference type="ARBA" id="ARBA00022842"/>
    </source>
</evidence>
<dbReference type="Gene3D" id="1.10.150.20">
    <property type="entry name" value="5' to 3' exonuclease, C-terminal subdomain"/>
    <property type="match status" value="1"/>
</dbReference>
<protein>
    <recommendedName>
        <fullName evidence="10">XPG N-terminal domain-containing protein</fullName>
    </recommendedName>
</protein>
<dbReference type="SUPFAM" id="SSF47807">
    <property type="entry name" value="5' to 3' exonuclease, C-terminal subdomain"/>
    <property type="match status" value="1"/>
</dbReference>
<keyword evidence="6" id="KW-0460">Magnesium</keyword>
<keyword evidence="5" id="KW-0378">Hydrolase</keyword>
<dbReference type="Pfam" id="PF00752">
    <property type="entry name" value="XPG_N"/>
    <property type="match status" value="1"/>
</dbReference>
<dbReference type="AlphaFoldDB" id="A0A6C0D256"/>
<evidence type="ECO:0000259" key="7">
    <source>
        <dbReference type="SMART" id="SM00484"/>
    </source>
</evidence>
<sequence length="416" mass="48997">MGIKNLQPFIRKTCPHVYRECSLEHYAFKKVAVDVSIYLCKFKTTYGKQWLDALLQFITTLREFDIHPVFIFDTEFPVEKDAEKKSRQLQRLKTREKVEHLTKMWEQLKNTFQEHQTTFFFSSPHEFQELQDLYSKICPEWNVSLSISICSMDQEIEKINNSMLSIRSDDYLVTKELLDILQVPYFQAVGEAEATCSALCRYHWVDAVMSEDTDVLAYGAPVFLHRMNFMTKTVIEIQYQELIHGLRMTSSQFLDFCIMCGTDYNKNIPQIGPEKSYRLLQKYESLENIQRCCQHLDVSILTFPRVRELFHLELDEKHWKIPFCGFPDMVQLSEFCFNHNCKVDMKVVEIAFFQSPRLVLPPHWETLSPSSPPSFETEPVQEKEEEIAKVHTLPDFSISTQPFVNYVSLLRRVSIR</sequence>
<dbReference type="GO" id="GO:0046872">
    <property type="term" value="F:metal ion binding"/>
    <property type="evidence" value="ECO:0007669"/>
    <property type="project" value="UniProtKB-KW"/>
</dbReference>
<evidence type="ECO:0008006" key="10">
    <source>
        <dbReference type="Google" id="ProtNLM"/>
    </source>
</evidence>
<evidence type="ECO:0000259" key="8">
    <source>
        <dbReference type="SMART" id="SM00485"/>
    </source>
</evidence>
<dbReference type="GO" id="GO:0008409">
    <property type="term" value="F:5'-3' exonuclease activity"/>
    <property type="evidence" value="ECO:0007669"/>
    <property type="project" value="TreeGrafter"/>
</dbReference>
<evidence type="ECO:0000256" key="1">
    <source>
        <dbReference type="ARBA" id="ARBA00001946"/>
    </source>
</evidence>
<proteinExistence type="predicted"/>
<dbReference type="SMART" id="SM00484">
    <property type="entry name" value="XPGI"/>
    <property type="match status" value="1"/>
</dbReference>
<organism evidence="9">
    <name type="scientific">viral metagenome</name>
    <dbReference type="NCBI Taxonomy" id="1070528"/>
    <lineage>
        <taxon>unclassified sequences</taxon>
        <taxon>metagenomes</taxon>
        <taxon>organismal metagenomes</taxon>
    </lineage>
</organism>
<dbReference type="EMBL" id="MN739518">
    <property type="protein sequence ID" value="QHT09979.1"/>
    <property type="molecule type" value="Genomic_DNA"/>
</dbReference>
<keyword evidence="3" id="KW-0479">Metal-binding</keyword>
<dbReference type="InterPro" id="IPR029060">
    <property type="entry name" value="PIN-like_dom_sf"/>
</dbReference>
<dbReference type="SUPFAM" id="SSF88723">
    <property type="entry name" value="PIN domain-like"/>
    <property type="match status" value="1"/>
</dbReference>
<accession>A0A6C0D256</accession>
<dbReference type="PANTHER" id="PTHR11081:SF9">
    <property type="entry name" value="FLAP ENDONUCLEASE 1"/>
    <property type="match status" value="1"/>
</dbReference>
<dbReference type="CDD" id="cd09897">
    <property type="entry name" value="H3TH_FEN1-XPG-like"/>
    <property type="match status" value="1"/>
</dbReference>
<dbReference type="Gene3D" id="3.40.50.1010">
    <property type="entry name" value="5'-nuclease"/>
    <property type="match status" value="1"/>
</dbReference>
<evidence type="ECO:0000256" key="5">
    <source>
        <dbReference type="ARBA" id="ARBA00022801"/>
    </source>
</evidence>
<evidence type="ECO:0000256" key="3">
    <source>
        <dbReference type="ARBA" id="ARBA00022723"/>
    </source>
</evidence>
<dbReference type="PRINTS" id="PR00853">
    <property type="entry name" value="XPGRADSUPER"/>
</dbReference>
<feature type="domain" description="XPG-I" evidence="7">
    <location>
        <begin position="179"/>
        <end position="248"/>
    </location>
</feature>
<feature type="domain" description="XPG N-terminal" evidence="8">
    <location>
        <begin position="1"/>
        <end position="94"/>
    </location>
</feature>
<evidence type="ECO:0000313" key="9">
    <source>
        <dbReference type="EMBL" id="QHT09979.1"/>
    </source>
</evidence>
<name>A0A6C0D256_9ZZZZ</name>
<dbReference type="GO" id="GO:0003677">
    <property type="term" value="F:DNA binding"/>
    <property type="evidence" value="ECO:0007669"/>
    <property type="project" value="InterPro"/>
</dbReference>
<dbReference type="InterPro" id="IPR006085">
    <property type="entry name" value="XPG_DNA_repair_N"/>
</dbReference>
<keyword evidence="2" id="KW-0540">Nuclease</keyword>
<evidence type="ECO:0000256" key="2">
    <source>
        <dbReference type="ARBA" id="ARBA00022722"/>
    </source>
</evidence>
<dbReference type="GO" id="GO:0017108">
    <property type="term" value="F:5'-flap endonuclease activity"/>
    <property type="evidence" value="ECO:0007669"/>
    <property type="project" value="TreeGrafter"/>
</dbReference>
<dbReference type="Pfam" id="PF00867">
    <property type="entry name" value="XPG_I"/>
    <property type="match status" value="1"/>
</dbReference>
<comment type="cofactor">
    <cofactor evidence="1">
        <name>Mg(2+)</name>
        <dbReference type="ChEBI" id="CHEBI:18420"/>
    </cofactor>
</comment>
<evidence type="ECO:0000256" key="4">
    <source>
        <dbReference type="ARBA" id="ARBA00022759"/>
    </source>
</evidence>
<dbReference type="InterPro" id="IPR036279">
    <property type="entry name" value="5-3_exonuclease_C_sf"/>
</dbReference>
<dbReference type="InterPro" id="IPR006086">
    <property type="entry name" value="XPG-I_dom"/>
</dbReference>
<dbReference type="PANTHER" id="PTHR11081">
    <property type="entry name" value="FLAP ENDONUCLEASE FAMILY MEMBER"/>
    <property type="match status" value="1"/>
</dbReference>
<reference evidence="9" key="1">
    <citation type="journal article" date="2020" name="Nature">
        <title>Giant virus diversity and host interactions through global metagenomics.</title>
        <authorList>
            <person name="Schulz F."/>
            <person name="Roux S."/>
            <person name="Paez-Espino D."/>
            <person name="Jungbluth S."/>
            <person name="Walsh D.A."/>
            <person name="Denef V.J."/>
            <person name="McMahon K.D."/>
            <person name="Konstantinidis K.T."/>
            <person name="Eloe-Fadrosh E.A."/>
            <person name="Kyrpides N.C."/>
            <person name="Woyke T."/>
        </authorList>
    </citation>
    <scope>NUCLEOTIDE SEQUENCE</scope>
    <source>
        <strain evidence="9">GVMAG-M-3300023174-104</strain>
    </source>
</reference>
<keyword evidence="4" id="KW-0255">Endonuclease</keyword>
<dbReference type="SMART" id="SM00279">
    <property type="entry name" value="HhH2"/>
    <property type="match status" value="1"/>
</dbReference>
<dbReference type="SMART" id="SM00485">
    <property type="entry name" value="XPGN"/>
    <property type="match status" value="1"/>
</dbReference>
<dbReference type="InterPro" id="IPR008918">
    <property type="entry name" value="HhH2"/>
</dbReference>